<dbReference type="AlphaFoldDB" id="A0A9D3ZI20"/>
<keyword evidence="2" id="KW-1185">Reference proteome</keyword>
<reference evidence="1 2" key="1">
    <citation type="journal article" date="2021" name="Plant Biotechnol. J.">
        <title>Multi-omics assisted identification of the key and species-specific regulatory components of drought-tolerant mechanisms in Gossypium stocksii.</title>
        <authorList>
            <person name="Yu D."/>
            <person name="Ke L."/>
            <person name="Zhang D."/>
            <person name="Wu Y."/>
            <person name="Sun Y."/>
            <person name="Mei J."/>
            <person name="Sun J."/>
            <person name="Sun Y."/>
        </authorList>
    </citation>
    <scope>NUCLEOTIDE SEQUENCE [LARGE SCALE GENOMIC DNA]</scope>
    <source>
        <strain evidence="2">cv. E1</strain>
        <tissue evidence="1">Leaf</tissue>
    </source>
</reference>
<evidence type="ECO:0000313" key="2">
    <source>
        <dbReference type="Proteomes" id="UP000828251"/>
    </source>
</evidence>
<dbReference type="EMBL" id="JAIQCV010000012">
    <property type="protein sequence ID" value="KAH1039055.1"/>
    <property type="molecule type" value="Genomic_DNA"/>
</dbReference>
<name>A0A9D3ZI20_9ROSI</name>
<accession>A0A9D3ZI20</accession>
<comment type="caution">
    <text evidence="1">The sequence shown here is derived from an EMBL/GenBank/DDBJ whole genome shotgun (WGS) entry which is preliminary data.</text>
</comment>
<gene>
    <name evidence="1" type="ORF">J1N35_040798</name>
</gene>
<sequence length="214" mass="24876">MSKAYDRVEWDFLARMISHLGFHTNWIVLKGFSMLFHEAKQKDLIQGVPIGREKFSVNHLFFADNCILFGDASREGANAVRNIISEYDQVLGQRVNFDKSLIYFGANVEPNVRELVTGILGVWVATNPEKYLGLPMMIGRKKRWAFANFVDLFRKRMDGWGLCYVFIKSILQAIPVYVMQCFALPKMLCRKLEGLLNKFWWSNNKTAKRVHWSN</sequence>
<dbReference type="OrthoDB" id="1936608at2759"/>
<dbReference type="PANTHER" id="PTHR33116">
    <property type="entry name" value="REVERSE TRANSCRIPTASE ZINC-BINDING DOMAIN-CONTAINING PROTEIN-RELATED-RELATED"/>
    <property type="match status" value="1"/>
</dbReference>
<dbReference type="Proteomes" id="UP000828251">
    <property type="component" value="Unassembled WGS sequence"/>
</dbReference>
<dbReference type="PANTHER" id="PTHR33116:SF86">
    <property type="entry name" value="REVERSE TRANSCRIPTASE DOMAIN-CONTAINING PROTEIN"/>
    <property type="match status" value="1"/>
</dbReference>
<organism evidence="1 2">
    <name type="scientific">Gossypium stocksii</name>
    <dbReference type="NCBI Taxonomy" id="47602"/>
    <lineage>
        <taxon>Eukaryota</taxon>
        <taxon>Viridiplantae</taxon>
        <taxon>Streptophyta</taxon>
        <taxon>Embryophyta</taxon>
        <taxon>Tracheophyta</taxon>
        <taxon>Spermatophyta</taxon>
        <taxon>Magnoliopsida</taxon>
        <taxon>eudicotyledons</taxon>
        <taxon>Gunneridae</taxon>
        <taxon>Pentapetalae</taxon>
        <taxon>rosids</taxon>
        <taxon>malvids</taxon>
        <taxon>Malvales</taxon>
        <taxon>Malvaceae</taxon>
        <taxon>Malvoideae</taxon>
        <taxon>Gossypium</taxon>
    </lineage>
</organism>
<evidence type="ECO:0008006" key="3">
    <source>
        <dbReference type="Google" id="ProtNLM"/>
    </source>
</evidence>
<protein>
    <recommendedName>
        <fullName evidence="3">Reverse transcriptase domain-containing protein</fullName>
    </recommendedName>
</protein>
<proteinExistence type="predicted"/>
<evidence type="ECO:0000313" key="1">
    <source>
        <dbReference type="EMBL" id="KAH1039055.1"/>
    </source>
</evidence>